<accession>A0ABV2AQL0</accession>
<sequence>MAAVPTLLATMYATLAPYPCFSKPHDYPMVSYPQTPGVLAPPVSVVQVAPYPPFLSVSIQTSIYSPLLNVQGLIKVMIKMLIVQDSCNVQEYN</sequence>
<dbReference type="Proteomes" id="UP001439008">
    <property type="component" value="Unassembled WGS sequence"/>
</dbReference>
<reference evidence="1 2" key="1">
    <citation type="journal article" date="2024" name="BMC Biol.">
        <title>Comparative genomics of Ascetosporea gives new insight into the evolutionary basis for animal parasitism in Rhizaria.</title>
        <authorList>
            <person name="Hiltunen Thoren M."/>
            <person name="Onut-Brannstrom I."/>
            <person name="Alfjorden A."/>
            <person name="Peckova H."/>
            <person name="Swords F."/>
            <person name="Hooper C."/>
            <person name="Holzer A.S."/>
            <person name="Bass D."/>
            <person name="Burki F."/>
        </authorList>
    </citation>
    <scope>NUCLEOTIDE SEQUENCE [LARGE SCALE GENOMIC DNA]</scope>
    <source>
        <strain evidence="1">20-A016</strain>
    </source>
</reference>
<proteinExistence type="predicted"/>
<keyword evidence="2" id="KW-1185">Reference proteome</keyword>
<gene>
    <name evidence="1" type="ORF">MHBO_003488</name>
</gene>
<dbReference type="EMBL" id="JBDODL010001997">
    <property type="protein sequence ID" value="MES1921963.1"/>
    <property type="molecule type" value="Genomic_DNA"/>
</dbReference>
<organism evidence="1 2">
    <name type="scientific">Bonamia ostreae</name>
    <dbReference type="NCBI Taxonomy" id="126728"/>
    <lineage>
        <taxon>Eukaryota</taxon>
        <taxon>Sar</taxon>
        <taxon>Rhizaria</taxon>
        <taxon>Endomyxa</taxon>
        <taxon>Ascetosporea</taxon>
        <taxon>Haplosporida</taxon>
        <taxon>Bonamia</taxon>
    </lineage>
</organism>
<comment type="caution">
    <text evidence="1">The sequence shown here is derived from an EMBL/GenBank/DDBJ whole genome shotgun (WGS) entry which is preliminary data.</text>
</comment>
<name>A0ABV2AQL0_9EUKA</name>
<evidence type="ECO:0000313" key="1">
    <source>
        <dbReference type="EMBL" id="MES1921963.1"/>
    </source>
</evidence>
<protein>
    <submittedName>
        <fullName evidence="1">Uncharacterized protein</fullName>
    </submittedName>
</protein>
<evidence type="ECO:0000313" key="2">
    <source>
        <dbReference type="Proteomes" id="UP001439008"/>
    </source>
</evidence>